<proteinExistence type="predicted"/>
<protein>
    <submittedName>
        <fullName evidence="1">Uncharacterized protein</fullName>
    </submittedName>
</protein>
<accession>A0A645GW52</accession>
<sequence>MFRFPCLTLGENRIVLNQPDFIGSLFIAGVGKVVHGLGDGFVGLKTELADQYFILRQNSISVEK</sequence>
<dbReference type="AlphaFoldDB" id="A0A645GW52"/>
<evidence type="ECO:0000313" key="1">
    <source>
        <dbReference type="EMBL" id="MPN31111.1"/>
    </source>
</evidence>
<reference evidence="1" key="1">
    <citation type="submission" date="2019-08" db="EMBL/GenBank/DDBJ databases">
        <authorList>
            <person name="Kucharzyk K."/>
            <person name="Murdoch R.W."/>
            <person name="Higgins S."/>
            <person name="Loffler F."/>
        </authorList>
    </citation>
    <scope>NUCLEOTIDE SEQUENCE</scope>
</reference>
<name>A0A645GW52_9ZZZZ</name>
<organism evidence="1">
    <name type="scientific">bioreactor metagenome</name>
    <dbReference type="NCBI Taxonomy" id="1076179"/>
    <lineage>
        <taxon>unclassified sequences</taxon>
        <taxon>metagenomes</taxon>
        <taxon>ecological metagenomes</taxon>
    </lineage>
</organism>
<dbReference type="EMBL" id="VSSQ01082511">
    <property type="protein sequence ID" value="MPN31111.1"/>
    <property type="molecule type" value="Genomic_DNA"/>
</dbReference>
<comment type="caution">
    <text evidence="1">The sequence shown here is derived from an EMBL/GenBank/DDBJ whole genome shotgun (WGS) entry which is preliminary data.</text>
</comment>
<gene>
    <name evidence="1" type="ORF">SDC9_178585</name>
</gene>